<keyword evidence="4" id="KW-0699">rRNA-binding</keyword>
<feature type="domain" description="ABC transporter" evidence="14">
    <location>
        <begin position="319"/>
        <end position="538"/>
    </location>
</feature>
<keyword evidence="16" id="KW-1185">Reference proteome</keyword>
<dbReference type="InterPro" id="IPR051309">
    <property type="entry name" value="ABCF_ATPase"/>
</dbReference>
<dbReference type="AlphaFoldDB" id="A0A940NM74"/>
<dbReference type="SUPFAM" id="SSF52540">
    <property type="entry name" value="P-loop containing nucleoside triphosphate hydrolases"/>
    <property type="match status" value="2"/>
</dbReference>
<dbReference type="Gene3D" id="1.10.287.380">
    <property type="entry name" value="Valyl-tRNA synthetase, C-terminal domain"/>
    <property type="match status" value="1"/>
</dbReference>
<evidence type="ECO:0000259" key="14">
    <source>
        <dbReference type="PROSITE" id="PS50893"/>
    </source>
</evidence>
<evidence type="ECO:0000256" key="5">
    <source>
        <dbReference type="ARBA" id="ARBA00022737"/>
    </source>
</evidence>
<organism evidence="15 16">
    <name type="scientific">Gottfriedia endophytica</name>
    <dbReference type="NCBI Taxonomy" id="2820819"/>
    <lineage>
        <taxon>Bacteria</taxon>
        <taxon>Bacillati</taxon>
        <taxon>Bacillota</taxon>
        <taxon>Bacilli</taxon>
        <taxon>Bacillales</taxon>
        <taxon>Bacillaceae</taxon>
        <taxon>Gottfriedia</taxon>
    </lineage>
</organism>
<keyword evidence="11" id="KW-0648">Protein biosynthesis</keyword>
<dbReference type="FunFam" id="3.40.50.300:FF:000011">
    <property type="entry name" value="Putative ABC transporter ATP-binding component"/>
    <property type="match status" value="1"/>
</dbReference>
<dbReference type="Pfam" id="PF12848">
    <property type="entry name" value="ABC_tran_Xtn"/>
    <property type="match status" value="1"/>
</dbReference>
<keyword evidence="2" id="KW-0963">Cytoplasm</keyword>
<protein>
    <submittedName>
        <fullName evidence="15">ABC-F family ATP-binding cassette domain-containing protein</fullName>
    </submittedName>
</protein>
<feature type="coiled-coil region" evidence="12">
    <location>
        <begin position="566"/>
        <end position="631"/>
    </location>
</feature>
<dbReference type="Gene3D" id="3.40.50.300">
    <property type="entry name" value="P-loop containing nucleotide triphosphate hydrolases"/>
    <property type="match status" value="2"/>
</dbReference>
<evidence type="ECO:0000256" key="4">
    <source>
        <dbReference type="ARBA" id="ARBA00022730"/>
    </source>
</evidence>
<dbReference type="Pfam" id="PF16326">
    <property type="entry name" value="ABC_tran_CTD"/>
    <property type="match status" value="1"/>
</dbReference>
<evidence type="ECO:0000256" key="7">
    <source>
        <dbReference type="ARBA" id="ARBA00022801"/>
    </source>
</evidence>
<evidence type="ECO:0000256" key="11">
    <source>
        <dbReference type="ARBA" id="ARBA00022917"/>
    </source>
</evidence>
<keyword evidence="5" id="KW-0677">Repeat</keyword>
<keyword evidence="3" id="KW-0820">tRNA-binding</keyword>
<dbReference type="GO" id="GO:0006417">
    <property type="term" value="P:regulation of translation"/>
    <property type="evidence" value="ECO:0007669"/>
    <property type="project" value="UniProtKB-KW"/>
</dbReference>
<feature type="domain" description="ABC transporter" evidence="14">
    <location>
        <begin position="4"/>
        <end position="255"/>
    </location>
</feature>
<dbReference type="InterPro" id="IPR032524">
    <property type="entry name" value="ABC_tran_C"/>
</dbReference>
<keyword evidence="12" id="KW-0175">Coiled coil</keyword>
<dbReference type="GO" id="GO:0005524">
    <property type="term" value="F:ATP binding"/>
    <property type="evidence" value="ECO:0007669"/>
    <property type="project" value="UniProtKB-KW"/>
</dbReference>
<dbReference type="GO" id="GO:0019843">
    <property type="term" value="F:rRNA binding"/>
    <property type="evidence" value="ECO:0007669"/>
    <property type="project" value="UniProtKB-KW"/>
</dbReference>
<accession>A0A940NM74</accession>
<comment type="similarity">
    <text evidence="1">Belongs to the ABC transporter superfamily. ABCF family. Translational throttle EttA subfamily.</text>
</comment>
<dbReference type="GO" id="GO:0016887">
    <property type="term" value="F:ATP hydrolysis activity"/>
    <property type="evidence" value="ECO:0007669"/>
    <property type="project" value="InterPro"/>
</dbReference>
<dbReference type="InterPro" id="IPR027417">
    <property type="entry name" value="P-loop_NTPase"/>
</dbReference>
<evidence type="ECO:0000256" key="12">
    <source>
        <dbReference type="SAM" id="Coils"/>
    </source>
</evidence>
<dbReference type="FunFam" id="3.40.50.300:FF:000183">
    <property type="entry name" value="ABC transporter ATP-binding protein yjjK"/>
    <property type="match status" value="1"/>
</dbReference>
<evidence type="ECO:0000256" key="10">
    <source>
        <dbReference type="ARBA" id="ARBA00022884"/>
    </source>
</evidence>
<dbReference type="EMBL" id="JAGIYQ010000002">
    <property type="protein sequence ID" value="MBP0724095.1"/>
    <property type="molecule type" value="Genomic_DNA"/>
</dbReference>
<comment type="caution">
    <text evidence="15">The sequence shown here is derived from an EMBL/GenBank/DDBJ whole genome shotgun (WGS) entry which is preliminary data.</text>
</comment>
<dbReference type="PANTHER" id="PTHR42855">
    <property type="entry name" value="ABC TRANSPORTER ATP-BINDING SUBUNIT"/>
    <property type="match status" value="1"/>
</dbReference>
<feature type="region of interest" description="Disordered" evidence="13">
    <location>
        <begin position="536"/>
        <end position="557"/>
    </location>
</feature>
<keyword evidence="7" id="KW-0378">Hydrolase</keyword>
<dbReference type="InterPro" id="IPR003593">
    <property type="entry name" value="AAA+_ATPase"/>
</dbReference>
<name>A0A940NM74_9BACI</name>
<dbReference type="PROSITE" id="PS50893">
    <property type="entry name" value="ABC_TRANSPORTER_2"/>
    <property type="match status" value="2"/>
</dbReference>
<dbReference type="InterPro" id="IPR003439">
    <property type="entry name" value="ABC_transporter-like_ATP-bd"/>
</dbReference>
<dbReference type="InterPro" id="IPR037118">
    <property type="entry name" value="Val-tRNA_synth_C_sf"/>
</dbReference>
<dbReference type="SMART" id="SM00382">
    <property type="entry name" value="AAA"/>
    <property type="match status" value="2"/>
</dbReference>
<dbReference type="CDD" id="cd03221">
    <property type="entry name" value="ABCF_EF-3"/>
    <property type="match status" value="2"/>
</dbReference>
<keyword evidence="6" id="KW-0547">Nucleotide-binding</keyword>
<dbReference type="GO" id="GO:0000049">
    <property type="term" value="F:tRNA binding"/>
    <property type="evidence" value="ECO:0007669"/>
    <property type="project" value="UniProtKB-KW"/>
</dbReference>
<dbReference type="InterPro" id="IPR017871">
    <property type="entry name" value="ABC_transporter-like_CS"/>
</dbReference>
<reference evidence="15" key="1">
    <citation type="submission" date="2021-04" db="EMBL/GenBank/DDBJ databases">
        <title>Genome seq and assembly of Bacillus sp.</title>
        <authorList>
            <person name="Chhetri G."/>
        </authorList>
    </citation>
    <scope>NUCLEOTIDE SEQUENCE</scope>
    <source>
        <strain evidence="15">RG28</strain>
    </source>
</reference>
<evidence type="ECO:0000256" key="2">
    <source>
        <dbReference type="ARBA" id="ARBA00022490"/>
    </source>
</evidence>
<dbReference type="GO" id="GO:0006412">
    <property type="term" value="P:translation"/>
    <property type="evidence" value="ECO:0007669"/>
    <property type="project" value="UniProtKB-KW"/>
</dbReference>
<evidence type="ECO:0000313" key="15">
    <source>
        <dbReference type="EMBL" id="MBP0724095.1"/>
    </source>
</evidence>
<evidence type="ECO:0000256" key="6">
    <source>
        <dbReference type="ARBA" id="ARBA00022741"/>
    </source>
</evidence>
<dbReference type="PROSITE" id="PS00211">
    <property type="entry name" value="ABC_TRANSPORTER_1"/>
    <property type="match status" value="1"/>
</dbReference>
<dbReference type="PANTHER" id="PTHR42855:SF1">
    <property type="entry name" value="ABC TRANSPORTER DOMAIN-CONTAINING PROTEIN"/>
    <property type="match status" value="1"/>
</dbReference>
<proteinExistence type="inferred from homology"/>
<keyword evidence="9" id="KW-0810">Translation regulation</keyword>
<dbReference type="Pfam" id="PF00005">
    <property type="entry name" value="ABC_tran"/>
    <property type="match status" value="2"/>
</dbReference>
<dbReference type="RefSeq" id="WP_209402261.1">
    <property type="nucleotide sequence ID" value="NZ_JAGIYQ010000002.1"/>
</dbReference>
<evidence type="ECO:0000256" key="3">
    <source>
        <dbReference type="ARBA" id="ARBA00022555"/>
    </source>
</evidence>
<dbReference type="InterPro" id="IPR032781">
    <property type="entry name" value="ABC_tran_Xtn"/>
</dbReference>
<evidence type="ECO:0000256" key="13">
    <source>
        <dbReference type="SAM" id="MobiDB-lite"/>
    </source>
</evidence>
<evidence type="ECO:0000313" key="16">
    <source>
        <dbReference type="Proteomes" id="UP000682134"/>
    </source>
</evidence>
<keyword evidence="8 15" id="KW-0067">ATP-binding</keyword>
<evidence type="ECO:0000256" key="8">
    <source>
        <dbReference type="ARBA" id="ARBA00022840"/>
    </source>
</evidence>
<gene>
    <name evidence="15" type="ORF">J5Y03_02720</name>
</gene>
<dbReference type="GO" id="GO:0003677">
    <property type="term" value="F:DNA binding"/>
    <property type="evidence" value="ECO:0007669"/>
    <property type="project" value="InterPro"/>
</dbReference>
<sequence>MKILQAENLVKTYGDKTLFNEISFTVSEGQKIGLLGINGTGKSSLLQIIAGVEVADSGEIITPKDYIISYLPQHEDFTRSQTILEAVFESNDPIMKLVKDYESTLQKLQKQPENEKLLSELLKLQAQMDSKNAWDLEANAKTILSKLGLQDLTQDVVNLSGGQKKRVALAKALIHPCDLLILDEPTNHLDFNSIVFLQDHVSKLKNAVLFVTHDRYFLDAVTTALLELSNGSIYRYEGNYQYYIEQRAIREEQEAATNDKRKNLFRTELAWMRRGAKARTTKQKARIQRFEDLSTKITKDQSSELEMNFQQSRLGKKVVEFIDVNKQFDHKVILKDFSLLINQNDRIGIIGENGVGKSTLLEMLTGNLKADTGVIDIGQTVKIAHYKQINEEFNSNMRMLDYIKEEAEVIHTPDGKTISASQMLETFLFPPHSHGIILGKLSGGEKRRLYLLRLLMTAPNVLLLDEPTNDLDIETLTILEDYIEKFSGVVITVSHDRYFLDKVTNKLLIFEGEGNVSSTLETYSEYLDRKVEEEKQAVTEQPKQPKPVQEKENKRKKLSYQEQKEWESIEGDIEKLEEEIERLNDELLKVGSDFEQAHKLSQQIEQNEQLLENKMERWSELSELVESLKNN</sequence>
<evidence type="ECO:0000256" key="1">
    <source>
        <dbReference type="ARBA" id="ARBA00005868"/>
    </source>
</evidence>
<dbReference type="Proteomes" id="UP000682134">
    <property type="component" value="Unassembled WGS sequence"/>
</dbReference>
<keyword evidence="10" id="KW-0694">RNA-binding</keyword>
<evidence type="ECO:0000256" key="9">
    <source>
        <dbReference type="ARBA" id="ARBA00022845"/>
    </source>
</evidence>